<feature type="transmembrane region" description="Helical" evidence="10">
    <location>
        <begin position="328"/>
        <end position="347"/>
    </location>
</feature>
<accession>A0A9P4M1B0</accession>
<dbReference type="OrthoDB" id="5356111at2759"/>
<evidence type="ECO:0000256" key="4">
    <source>
        <dbReference type="ARBA" id="ARBA00022475"/>
    </source>
</evidence>
<feature type="region of interest" description="Disordered" evidence="11">
    <location>
        <begin position="647"/>
        <end position="683"/>
    </location>
</feature>
<dbReference type="PANTHER" id="PTHR31030:SF1">
    <property type="entry name" value="PLASMA MEMBRANE FUSION PROTEIN PRM1"/>
    <property type="match status" value="1"/>
</dbReference>
<evidence type="ECO:0000313" key="12">
    <source>
        <dbReference type="EMBL" id="KAF2093235.1"/>
    </source>
</evidence>
<dbReference type="Proteomes" id="UP000799772">
    <property type="component" value="Unassembled WGS sequence"/>
</dbReference>
<evidence type="ECO:0000313" key="13">
    <source>
        <dbReference type="Proteomes" id="UP000799772"/>
    </source>
</evidence>
<evidence type="ECO:0000256" key="11">
    <source>
        <dbReference type="SAM" id="MobiDB-lite"/>
    </source>
</evidence>
<comment type="caution">
    <text evidence="10">Lacks conserved residue(s) required for the propagation of feature annotation.</text>
</comment>
<proteinExistence type="inferred from homology"/>
<keyword evidence="6 10" id="KW-0184">Conjugation</keyword>
<comment type="subcellular location">
    <subcellularLocation>
        <location evidence="2 10">Cell membrane</location>
        <topology evidence="2 10">Multi-pass membrane protein</topology>
    </subcellularLocation>
</comment>
<evidence type="ECO:0000256" key="10">
    <source>
        <dbReference type="RuleBase" id="RU366035"/>
    </source>
</evidence>
<organism evidence="12 13">
    <name type="scientific">Rhizodiscina lignyota</name>
    <dbReference type="NCBI Taxonomy" id="1504668"/>
    <lineage>
        <taxon>Eukaryota</taxon>
        <taxon>Fungi</taxon>
        <taxon>Dikarya</taxon>
        <taxon>Ascomycota</taxon>
        <taxon>Pezizomycotina</taxon>
        <taxon>Dothideomycetes</taxon>
        <taxon>Pleosporomycetidae</taxon>
        <taxon>Aulographales</taxon>
        <taxon>Rhizodiscinaceae</taxon>
        <taxon>Rhizodiscina</taxon>
    </lineage>
</organism>
<evidence type="ECO:0000256" key="8">
    <source>
        <dbReference type="ARBA" id="ARBA00023136"/>
    </source>
</evidence>
<feature type="region of interest" description="Disordered" evidence="11">
    <location>
        <begin position="1"/>
        <end position="21"/>
    </location>
</feature>
<evidence type="ECO:0000256" key="2">
    <source>
        <dbReference type="ARBA" id="ARBA00004651"/>
    </source>
</evidence>
<feature type="transmembrane region" description="Helical" evidence="10">
    <location>
        <begin position="610"/>
        <end position="633"/>
    </location>
</feature>
<name>A0A9P4M1B0_9PEZI</name>
<dbReference type="InterPro" id="IPR026777">
    <property type="entry name" value="PRM1"/>
</dbReference>
<comment type="similarity">
    <text evidence="3 10">Belongs to the PRM1 family.</text>
</comment>
<dbReference type="GO" id="GO:0043332">
    <property type="term" value="C:mating projection tip"/>
    <property type="evidence" value="ECO:0007669"/>
    <property type="project" value="UniProtKB-UniRule"/>
</dbReference>
<keyword evidence="7 10" id="KW-1133">Transmembrane helix</keyword>
<evidence type="ECO:0000256" key="7">
    <source>
        <dbReference type="ARBA" id="ARBA00022989"/>
    </source>
</evidence>
<comment type="caution">
    <text evidence="12">The sequence shown here is derived from an EMBL/GenBank/DDBJ whole genome shotgun (WGS) entry which is preliminary data.</text>
</comment>
<keyword evidence="8 10" id="KW-0472">Membrane</keyword>
<evidence type="ECO:0000256" key="1">
    <source>
        <dbReference type="ARBA" id="ARBA00002512"/>
    </source>
</evidence>
<keyword evidence="13" id="KW-1185">Reference proteome</keyword>
<dbReference type="GO" id="GO:0005886">
    <property type="term" value="C:plasma membrane"/>
    <property type="evidence" value="ECO:0007669"/>
    <property type="project" value="UniProtKB-SubCell"/>
</dbReference>
<feature type="transmembrane region" description="Helical" evidence="10">
    <location>
        <begin position="405"/>
        <end position="433"/>
    </location>
</feature>
<evidence type="ECO:0000256" key="9">
    <source>
        <dbReference type="ARBA" id="ARBA00023180"/>
    </source>
</evidence>
<evidence type="ECO:0000256" key="5">
    <source>
        <dbReference type="ARBA" id="ARBA00022692"/>
    </source>
</evidence>
<dbReference type="PANTHER" id="PTHR31030">
    <property type="entry name" value="PLASMA MEMBRANE FUSION PROTEIN PRM1"/>
    <property type="match status" value="1"/>
</dbReference>
<sequence>MSFTDTRQQPFPAAPPSLSAGDHEMRDYYAFQNASRPPPNQAPYLTPYLGLRARLSQVWINRWTILLLLVLVRTLLAVGSLNNGIASARKEALSACTSVEDAGSTMASMPHYMSQGVNKLTAEGVTHAVNGLMQMVTMSVTGVEEIVVFVIGMMTNTYLCLITLAAGGGAHLALDLVQEFSDAMNKSLSSVENGIGSGITDFQNTLNKFLDVLPGIPTVSGKPPQINLSKEVNALKAIQMPSDINQKIQQLNASIPTFDQVKSAVDDVIRLPFEELKKLINDSMGTYQFDGTLLPVPQKESLTFCSDNNGINDFFDDLVHISHIARNVFLGVLLTAAFLVCIPMAWWEIQRWRRLQERAAVIGREAVDPMDAVYMASRPYTSQVGSWAASKATTKRHQLLIRWTVAYCTSVPALFVLALALAGLFACLCQYILLASIKHETPNLAAQVGDFSQKVVNTVNNASQQWANGTNNLILTENNLINTDLLGWVNTSTTAVNNTLNEFVNQTITLLDDAFGKTILADPIKDVFNCLIGLKIASFEQGLTWVHDNAHIDFPLLPNNTFTLQNLVDHTNSTADNNFLADPKDTTTDEITEAVDDLVHLLMAAVRQEAIIATIILCFWLLVALMGFVRALYLFLKHDKMRGEGGNEFLPQSHDNGFGGSYEPKATDAPPYDRNCSGSNLGP</sequence>
<keyword evidence="4 10" id="KW-1003">Cell membrane</keyword>
<dbReference type="GO" id="GO:0032220">
    <property type="term" value="P:plasma membrane fusion involved in cytogamy"/>
    <property type="evidence" value="ECO:0007669"/>
    <property type="project" value="TreeGrafter"/>
</dbReference>
<comment type="function">
    <text evidence="1 10">Involved in cell fusion during mating by stabilizing the plasma membrane fusion event.</text>
</comment>
<reference evidence="12" key="1">
    <citation type="journal article" date="2020" name="Stud. Mycol.">
        <title>101 Dothideomycetes genomes: a test case for predicting lifestyles and emergence of pathogens.</title>
        <authorList>
            <person name="Haridas S."/>
            <person name="Albert R."/>
            <person name="Binder M."/>
            <person name="Bloem J."/>
            <person name="Labutti K."/>
            <person name="Salamov A."/>
            <person name="Andreopoulos B."/>
            <person name="Baker S."/>
            <person name="Barry K."/>
            <person name="Bills G."/>
            <person name="Bluhm B."/>
            <person name="Cannon C."/>
            <person name="Castanera R."/>
            <person name="Culley D."/>
            <person name="Daum C."/>
            <person name="Ezra D."/>
            <person name="Gonzalez J."/>
            <person name="Henrissat B."/>
            <person name="Kuo A."/>
            <person name="Liang C."/>
            <person name="Lipzen A."/>
            <person name="Lutzoni F."/>
            <person name="Magnuson J."/>
            <person name="Mondo S."/>
            <person name="Nolan M."/>
            <person name="Ohm R."/>
            <person name="Pangilinan J."/>
            <person name="Park H.-J."/>
            <person name="Ramirez L."/>
            <person name="Alfaro M."/>
            <person name="Sun H."/>
            <person name="Tritt A."/>
            <person name="Yoshinaga Y."/>
            <person name="Zwiers L.-H."/>
            <person name="Turgeon B."/>
            <person name="Goodwin S."/>
            <person name="Spatafora J."/>
            <person name="Crous P."/>
            <person name="Grigoriev I."/>
        </authorList>
    </citation>
    <scope>NUCLEOTIDE SEQUENCE</scope>
    <source>
        <strain evidence="12">CBS 133067</strain>
    </source>
</reference>
<protein>
    <recommendedName>
        <fullName evidence="10">Plasma membrane fusion protein PRM1</fullName>
    </recommendedName>
</protein>
<gene>
    <name evidence="12" type="ORF">NA57DRAFT_69334</name>
</gene>
<keyword evidence="9" id="KW-0325">Glycoprotein</keyword>
<feature type="transmembrane region" description="Helical" evidence="10">
    <location>
        <begin position="63"/>
        <end position="81"/>
    </location>
</feature>
<evidence type="ECO:0000256" key="6">
    <source>
        <dbReference type="ARBA" id="ARBA00022971"/>
    </source>
</evidence>
<dbReference type="EMBL" id="ML978139">
    <property type="protein sequence ID" value="KAF2093235.1"/>
    <property type="molecule type" value="Genomic_DNA"/>
</dbReference>
<evidence type="ECO:0000256" key="3">
    <source>
        <dbReference type="ARBA" id="ARBA00010780"/>
    </source>
</evidence>
<keyword evidence="5 10" id="KW-0812">Transmembrane</keyword>
<dbReference type="AlphaFoldDB" id="A0A9P4M1B0"/>